<evidence type="ECO:0000313" key="2">
    <source>
        <dbReference type="EMBL" id="GAA5110928.1"/>
    </source>
</evidence>
<organism evidence="2 3">
    <name type="scientific">Pseudonocardia adelaidensis</name>
    <dbReference type="NCBI Taxonomy" id="648754"/>
    <lineage>
        <taxon>Bacteria</taxon>
        <taxon>Bacillati</taxon>
        <taxon>Actinomycetota</taxon>
        <taxon>Actinomycetes</taxon>
        <taxon>Pseudonocardiales</taxon>
        <taxon>Pseudonocardiaceae</taxon>
        <taxon>Pseudonocardia</taxon>
    </lineage>
</organism>
<proteinExistence type="predicted"/>
<comment type="caution">
    <text evidence="2">The sequence shown here is derived from an EMBL/GenBank/DDBJ whole genome shotgun (WGS) entry which is preliminary data.</text>
</comment>
<dbReference type="CDD" id="cd00761">
    <property type="entry name" value="Glyco_tranf_GTA_type"/>
    <property type="match status" value="1"/>
</dbReference>
<feature type="domain" description="Glycosyltransferase 2-like" evidence="1">
    <location>
        <begin position="11"/>
        <end position="124"/>
    </location>
</feature>
<evidence type="ECO:0000259" key="1">
    <source>
        <dbReference type="Pfam" id="PF00535"/>
    </source>
</evidence>
<dbReference type="PANTHER" id="PTHR22916">
    <property type="entry name" value="GLYCOSYLTRANSFERASE"/>
    <property type="match status" value="1"/>
</dbReference>
<dbReference type="SUPFAM" id="SSF53448">
    <property type="entry name" value="Nucleotide-diphospho-sugar transferases"/>
    <property type="match status" value="1"/>
</dbReference>
<keyword evidence="3" id="KW-1185">Reference proteome</keyword>
<protein>
    <recommendedName>
        <fullName evidence="1">Glycosyltransferase 2-like domain-containing protein</fullName>
    </recommendedName>
</protein>
<dbReference type="Pfam" id="PF00535">
    <property type="entry name" value="Glycos_transf_2"/>
    <property type="match status" value="1"/>
</dbReference>
<evidence type="ECO:0000313" key="3">
    <source>
        <dbReference type="Proteomes" id="UP001500804"/>
    </source>
</evidence>
<dbReference type="InterPro" id="IPR029044">
    <property type="entry name" value="Nucleotide-diphossugar_trans"/>
</dbReference>
<dbReference type="Gene3D" id="3.90.550.10">
    <property type="entry name" value="Spore Coat Polysaccharide Biosynthesis Protein SpsA, Chain A"/>
    <property type="match status" value="1"/>
</dbReference>
<dbReference type="PANTHER" id="PTHR22916:SF3">
    <property type="entry name" value="UDP-GLCNAC:BETAGAL BETA-1,3-N-ACETYLGLUCOSAMINYLTRANSFERASE-LIKE PROTEIN 1"/>
    <property type="match status" value="1"/>
</dbReference>
<sequence>MDPDATTPTVSVLTAAHGTASYLAEMIDSVRAQTDPDWELIIVDDGDSDEVARIVDHRSDPRVRLVRAEYRGLGPAVDVAAGRARGRYYAVVHGDDRLEPTFCERTRAVLDAHPGIDVVCIDGYPFLDDGTRQEPGFRARSGGTIEPGFDHRVDIVELARGSALYYTALIRAEAWKIGGGFTCDTPKVEDLAMFLRMLAAGCDIRVLPEQLAGYRLHADTAVGVRFDEEEYEDSELRAYAEVPRLTQDPRVLREVDARLRRLRYQRAMRKARTALGDSDTTAARRHVRDALQQRRTRKASLIFLVLRTAPGTLRATQSVRSRARGVAKLVKQRAATPEG</sequence>
<name>A0ABP9NDD0_9PSEU</name>
<accession>A0ABP9NDD0</accession>
<reference evidence="3" key="1">
    <citation type="journal article" date="2019" name="Int. J. Syst. Evol. Microbiol.">
        <title>The Global Catalogue of Microorganisms (GCM) 10K type strain sequencing project: providing services to taxonomists for standard genome sequencing and annotation.</title>
        <authorList>
            <consortium name="The Broad Institute Genomics Platform"/>
            <consortium name="The Broad Institute Genome Sequencing Center for Infectious Disease"/>
            <person name="Wu L."/>
            <person name="Ma J."/>
        </authorList>
    </citation>
    <scope>NUCLEOTIDE SEQUENCE [LARGE SCALE GENOMIC DNA]</scope>
    <source>
        <strain evidence="3">JCM 18302</strain>
    </source>
</reference>
<gene>
    <name evidence="2" type="ORF">GCM10023320_03210</name>
</gene>
<dbReference type="EMBL" id="BAABJO010000001">
    <property type="protein sequence ID" value="GAA5110928.1"/>
    <property type="molecule type" value="Genomic_DNA"/>
</dbReference>
<dbReference type="Proteomes" id="UP001500804">
    <property type="component" value="Unassembled WGS sequence"/>
</dbReference>
<dbReference type="InterPro" id="IPR001173">
    <property type="entry name" value="Glyco_trans_2-like"/>
</dbReference>